<reference evidence="3" key="1">
    <citation type="submission" date="2003-08" db="EMBL/GenBank/DDBJ databases">
        <authorList>
            <person name="Birren B."/>
            <person name="Nusbaum C."/>
            <person name="Abebe A."/>
            <person name="Abouelleil A."/>
            <person name="Adekoya E."/>
            <person name="Ait-zahra M."/>
            <person name="Allen N."/>
            <person name="Allen T."/>
            <person name="An P."/>
            <person name="Anderson M."/>
            <person name="Anderson S."/>
            <person name="Arachchi H."/>
            <person name="Armbruster J."/>
            <person name="Bachantsang P."/>
            <person name="Baldwin J."/>
            <person name="Barry A."/>
            <person name="Bayul T."/>
            <person name="Blitshsteyn B."/>
            <person name="Bloom T."/>
            <person name="Blye J."/>
            <person name="Boguslavskiy L."/>
            <person name="Borowsky M."/>
            <person name="Boukhgalter B."/>
            <person name="Brunache A."/>
            <person name="Butler J."/>
            <person name="Calixte N."/>
            <person name="Calvo S."/>
            <person name="Camarata J."/>
            <person name="Campo K."/>
            <person name="Chang J."/>
            <person name="Cheshatsang Y."/>
            <person name="Citroen M."/>
            <person name="Collymore A."/>
            <person name="Considine T."/>
            <person name="Cook A."/>
            <person name="Cooke P."/>
            <person name="Corum B."/>
            <person name="Cuomo C."/>
            <person name="David R."/>
            <person name="Dawoe T."/>
            <person name="Degray S."/>
            <person name="Dodge S."/>
            <person name="Dooley K."/>
            <person name="Dorje P."/>
            <person name="Dorjee K."/>
            <person name="Dorris L."/>
            <person name="Duffey N."/>
            <person name="Dupes A."/>
            <person name="Elkins T."/>
            <person name="Engels R."/>
            <person name="Erickson J."/>
            <person name="Farina A."/>
            <person name="Faro S."/>
            <person name="Ferreira P."/>
            <person name="Fischer H."/>
            <person name="Fitzgerald M."/>
            <person name="Foley K."/>
            <person name="Gage D."/>
            <person name="Galagan J."/>
            <person name="Gearin G."/>
            <person name="Gnerre S."/>
            <person name="Gnirke A."/>
            <person name="Goyette A."/>
            <person name="Graham J."/>
            <person name="Grandbois E."/>
            <person name="Gyaltsen K."/>
            <person name="Hafez N."/>
            <person name="Hagopian D."/>
            <person name="Hagos B."/>
            <person name="Hall J."/>
            <person name="Hatcher B."/>
            <person name="Heller A."/>
            <person name="Higgins H."/>
            <person name="Honan T."/>
            <person name="Horn A."/>
            <person name="Houde N."/>
            <person name="Hughes L."/>
            <person name="Hulme W."/>
            <person name="Husby E."/>
            <person name="Iliev I."/>
            <person name="Jaffe D."/>
            <person name="Jones C."/>
            <person name="Kamal M."/>
            <person name="Kamat A."/>
            <person name="Kamvysselis M."/>
            <person name="Karlsson E."/>
            <person name="Kells C."/>
            <person name="Kieu A."/>
            <person name="Kisner P."/>
            <person name="Kodira C."/>
            <person name="Kulbokas E."/>
            <person name="Labutti K."/>
            <person name="Lama D."/>
            <person name="Landers T."/>
            <person name="Leger J."/>
            <person name="Levine S."/>
            <person name="Lewis D."/>
            <person name="Lewis T."/>
            <person name="Lindblad-toh K."/>
            <person name="Liu X."/>
            <person name="Lokyitsang T."/>
            <person name="Lokyitsang Y."/>
            <person name="Lucien O."/>
            <person name="Lui A."/>
            <person name="Ma L.J."/>
            <person name="Mabbitt R."/>
            <person name="Macdonald J."/>
            <person name="Maclean C."/>
            <person name="Major J."/>
            <person name="Manning J."/>
            <person name="Marabella R."/>
            <person name="Maru K."/>
            <person name="Matthews C."/>
            <person name="Mauceli E."/>
            <person name="Mccarthy M."/>
            <person name="Mcdonough S."/>
            <person name="Mcghee T."/>
            <person name="Meldrim J."/>
            <person name="Meneus L."/>
            <person name="Mesirov J."/>
            <person name="Mihalev A."/>
            <person name="Mihova T."/>
            <person name="Mikkelsen T."/>
            <person name="Mlenga V."/>
            <person name="Moru K."/>
            <person name="Mozes J."/>
            <person name="Mulrain L."/>
            <person name="Munson G."/>
            <person name="Naylor J."/>
            <person name="Newes C."/>
            <person name="Nguyen C."/>
            <person name="Nguyen N."/>
            <person name="Nguyen T."/>
            <person name="Nicol R."/>
            <person name="Nielsen C."/>
            <person name="Nizzari M."/>
            <person name="Norbu C."/>
            <person name="Norbu N."/>
            <person name="O'donnell P."/>
            <person name="Okoawo O."/>
            <person name="O'leary S."/>
            <person name="Omotosho B."/>
            <person name="O'neill K."/>
            <person name="Osman S."/>
            <person name="Parker S."/>
            <person name="Perrin D."/>
            <person name="Phunkhang P."/>
            <person name="Piqani B."/>
            <person name="Purcell S."/>
            <person name="Rachupka T."/>
            <person name="Ramasamy U."/>
            <person name="Rameau R."/>
            <person name="Ray V."/>
            <person name="Raymond C."/>
            <person name="Retta R."/>
            <person name="Richardson S."/>
            <person name="Rise C."/>
            <person name="Rodriguez J."/>
            <person name="Rogers J."/>
            <person name="Rogov P."/>
            <person name="Rutman M."/>
            <person name="Schupbach R."/>
            <person name="Seaman C."/>
            <person name="Settipalli S."/>
            <person name="Sharpe T."/>
            <person name="Sheridan J."/>
            <person name="Sherpa N."/>
            <person name="Shi J."/>
            <person name="Smirnov S."/>
            <person name="Smith C."/>
            <person name="Sougnez C."/>
            <person name="Spencer B."/>
            <person name="Stalker J."/>
            <person name="Stange-thomann N."/>
            <person name="Stavropoulos S."/>
            <person name="Stetson K."/>
            <person name="Stone C."/>
            <person name="Stone S."/>
            <person name="Stubbs M."/>
            <person name="Talamas J."/>
            <person name="Tchuinga P."/>
            <person name="Tenzing P."/>
            <person name="Tesfaye S."/>
            <person name="Theodore J."/>
            <person name="Thoulutsang Y."/>
            <person name="Topham K."/>
            <person name="Towey S."/>
            <person name="Tsamla T."/>
            <person name="Tsomo N."/>
            <person name="Vallee D."/>
            <person name="Vassiliev H."/>
            <person name="Venkataraman V."/>
            <person name="Vinson J."/>
            <person name="Vo A."/>
            <person name="Wade C."/>
            <person name="Wang S."/>
            <person name="Wangchuk T."/>
            <person name="Wangdi T."/>
            <person name="Whittaker C."/>
            <person name="Wilkinson J."/>
            <person name="Wu Y."/>
            <person name="Wyman D."/>
            <person name="Yadav S."/>
            <person name="Yang S."/>
            <person name="Yang X."/>
            <person name="Yeager S."/>
            <person name="Yee E."/>
            <person name="Young G."/>
            <person name="Zainoun J."/>
            <person name="Zembeck L."/>
            <person name="Zimmer A."/>
            <person name="Zody M."/>
            <person name="Lander E."/>
        </authorList>
    </citation>
    <scope>NUCLEOTIDE SEQUENCE [LARGE SCALE GENOMIC DNA]</scope>
</reference>
<evidence type="ECO:0000313" key="2">
    <source>
        <dbReference type="Ensembl" id="ENSCSAVP00000017662.1"/>
    </source>
</evidence>
<dbReference type="HOGENOM" id="CLU_1630789_0_0_1"/>
<evidence type="ECO:0000259" key="1">
    <source>
        <dbReference type="Pfam" id="PF14680"/>
    </source>
</evidence>
<dbReference type="Proteomes" id="UP000007875">
    <property type="component" value="Unassembled WGS sequence"/>
</dbReference>
<keyword evidence="3" id="KW-1185">Reference proteome</keyword>
<accession>H2ZJ96</accession>
<dbReference type="Pfam" id="PF14680">
    <property type="entry name" value="FANCI_HD2"/>
    <property type="match status" value="1"/>
</dbReference>
<feature type="domain" description="FANCI helical" evidence="1">
    <location>
        <begin position="2"/>
        <end position="132"/>
    </location>
</feature>
<dbReference type="eggNOG" id="KOG4553">
    <property type="taxonomic scope" value="Eukaryota"/>
</dbReference>
<proteinExistence type="predicted"/>
<organism evidence="2 3">
    <name type="scientific">Ciona savignyi</name>
    <name type="common">Pacific transparent sea squirt</name>
    <dbReference type="NCBI Taxonomy" id="51511"/>
    <lineage>
        <taxon>Eukaryota</taxon>
        <taxon>Metazoa</taxon>
        <taxon>Chordata</taxon>
        <taxon>Tunicata</taxon>
        <taxon>Ascidiacea</taxon>
        <taxon>Phlebobranchia</taxon>
        <taxon>Cionidae</taxon>
        <taxon>Ciona</taxon>
    </lineage>
</organism>
<reference evidence="2" key="2">
    <citation type="submission" date="2025-08" db="UniProtKB">
        <authorList>
            <consortium name="Ensembl"/>
        </authorList>
    </citation>
    <scope>IDENTIFICATION</scope>
</reference>
<dbReference type="InterPro" id="IPR026171">
    <property type="entry name" value="FANCI"/>
</dbReference>
<reference evidence="2" key="3">
    <citation type="submission" date="2025-09" db="UniProtKB">
        <authorList>
            <consortium name="Ensembl"/>
        </authorList>
    </citation>
    <scope>IDENTIFICATION</scope>
</reference>
<sequence length="163" mass="18412">MTTTNDSCVLAEPIAALLSTIYMCLHKLKSILSEDEIEEILDNDVVEQIHGIFKSLSQRMCKCELEDFNLERNVDFSSNTKVGQKNNITASLVLSIYNTLIEYNSNAKALTYEKAELMLSLHGSIKRLNDFMQATKSMELSGKSFVEKQLQSISFVQLSNLVY</sequence>
<name>H2ZJ96_CIOSA</name>
<dbReference type="AlphaFoldDB" id="H2ZJ96"/>
<dbReference type="InterPro" id="IPR029312">
    <property type="entry name" value="FANCI_HD2"/>
</dbReference>
<dbReference type="GO" id="GO:0006281">
    <property type="term" value="P:DNA repair"/>
    <property type="evidence" value="ECO:0007669"/>
    <property type="project" value="InterPro"/>
</dbReference>
<dbReference type="Ensembl" id="ENSCSAVT00000017854.1">
    <property type="protein sequence ID" value="ENSCSAVP00000017662.1"/>
    <property type="gene ID" value="ENSCSAVG00000010398.1"/>
</dbReference>
<protein>
    <recommendedName>
        <fullName evidence="1">FANCI helical domain-containing protein</fullName>
    </recommendedName>
</protein>
<dbReference type="GO" id="GO:0070182">
    <property type="term" value="F:DNA polymerase binding"/>
    <property type="evidence" value="ECO:0007669"/>
    <property type="project" value="TreeGrafter"/>
</dbReference>
<evidence type="ECO:0000313" key="3">
    <source>
        <dbReference type="Proteomes" id="UP000007875"/>
    </source>
</evidence>
<dbReference type="STRING" id="51511.ENSCSAVP00000017662"/>
<dbReference type="InParanoid" id="H2ZJ96"/>
<dbReference type="PANTHER" id="PTHR21818">
    <property type="entry name" value="BC025462 PROTEIN"/>
    <property type="match status" value="1"/>
</dbReference>
<dbReference type="PANTHER" id="PTHR21818:SF0">
    <property type="entry name" value="FANCONI ANEMIA GROUP I PROTEIN"/>
    <property type="match status" value="1"/>
</dbReference>